<evidence type="ECO:0000313" key="3">
    <source>
        <dbReference type="Proteomes" id="UP001500221"/>
    </source>
</evidence>
<sequence length="285" mass="30226">MERTFPHGVPSWVDTMQDDVDAALAFYGGLFGWTFTDAMPPDAPDRYVVAALDGRDAAAIGGPREPGAPTPPAWATYVAVDDCDATAERLVGLGARLVSPPEDAGPGGRTATVADPEGVELRLWQARRRLGVQVANEPGAWNFSNLLSADPDAAAAFYGDAFGWDVVDQGWARQIQVPGYGDHLESTVDPDIRTRQAHAPEGFADVVGGIVDLDGAPDAAGPDDPGARWHVTFTVADRDDAVATVERLGGTAVAPYETDWVRACVVRDPQGALFTVSQFAPKEWG</sequence>
<proteinExistence type="predicted"/>
<dbReference type="Pfam" id="PF00903">
    <property type="entry name" value="Glyoxalase"/>
    <property type="match status" value="1"/>
</dbReference>
<dbReference type="Gene3D" id="3.10.180.10">
    <property type="entry name" value="2,3-Dihydroxybiphenyl 1,2-Dioxygenase, domain 1"/>
    <property type="match status" value="2"/>
</dbReference>
<dbReference type="InterPro" id="IPR029068">
    <property type="entry name" value="Glyas_Bleomycin-R_OHBP_Dase"/>
</dbReference>
<organism evidence="2 3">
    <name type="scientific">Nocardioides marinquilinus</name>
    <dbReference type="NCBI Taxonomy" id="1210400"/>
    <lineage>
        <taxon>Bacteria</taxon>
        <taxon>Bacillati</taxon>
        <taxon>Actinomycetota</taxon>
        <taxon>Actinomycetes</taxon>
        <taxon>Propionibacteriales</taxon>
        <taxon>Nocardioidaceae</taxon>
        <taxon>Nocardioides</taxon>
    </lineage>
</organism>
<dbReference type="Proteomes" id="UP001500221">
    <property type="component" value="Unassembled WGS sequence"/>
</dbReference>
<keyword evidence="3" id="KW-1185">Reference proteome</keyword>
<feature type="domain" description="VOC" evidence="1">
    <location>
        <begin position="140"/>
        <end position="279"/>
    </location>
</feature>
<dbReference type="EMBL" id="BAABKG010000008">
    <property type="protein sequence ID" value="GAA5156733.1"/>
    <property type="molecule type" value="Genomic_DNA"/>
</dbReference>
<evidence type="ECO:0000313" key="2">
    <source>
        <dbReference type="EMBL" id="GAA5156733.1"/>
    </source>
</evidence>
<dbReference type="PANTHER" id="PTHR33993:SF14">
    <property type="entry name" value="GB|AAF24581.1"/>
    <property type="match status" value="1"/>
</dbReference>
<evidence type="ECO:0000259" key="1">
    <source>
        <dbReference type="PROSITE" id="PS51819"/>
    </source>
</evidence>
<dbReference type="PROSITE" id="PS51819">
    <property type="entry name" value="VOC"/>
    <property type="match status" value="2"/>
</dbReference>
<dbReference type="SUPFAM" id="SSF54593">
    <property type="entry name" value="Glyoxalase/Bleomycin resistance protein/Dihydroxybiphenyl dioxygenase"/>
    <property type="match status" value="2"/>
</dbReference>
<comment type="caution">
    <text evidence="2">The sequence shown here is derived from an EMBL/GenBank/DDBJ whole genome shotgun (WGS) entry which is preliminary data.</text>
</comment>
<dbReference type="InterPro" id="IPR052164">
    <property type="entry name" value="Anthracycline_SecMetBiosynth"/>
</dbReference>
<protein>
    <submittedName>
        <fullName evidence="2">VOC family protein</fullName>
    </submittedName>
</protein>
<gene>
    <name evidence="2" type="ORF">GCM10023340_45390</name>
</gene>
<dbReference type="InterPro" id="IPR037523">
    <property type="entry name" value="VOC_core"/>
</dbReference>
<dbReference type="RefSeq" id="WP_345464566.1">
    <property type="nucleotide sequence ID" value="NZ_BAABKG010000008.1"/>
</dbReference>
<dbReference type="Pfam" id="PF18029">
    <property type="entry name" value="Glyoxalase_6"/>
    <property type="match status" value="1"/>
</dbReference>
<feature type="domain" description="VOC" evidence="1">
    <location>
        <begin position="9"/>
        <end position="126"/>
    </location>
</feature>
<dbReference type="InterPro" id="IPR041581">
    <property type="entry name" value="Glyoxalase_6"/>
</dbReference>
<reference evidence="3" key="1">
    <citation type="journal article" date="2019" name="Int. J. Syst. Evol. Microbiol.">
        <title>The Global Catalogue of Microorganisms (GCM) 10K type strain sequencing project: providing services to taxonomists for standard genome sequencing and annotation.</title>
        <authorList>
            <consortium name="The Broad Institute Genomics Platform"/>
            <consortium name="The Broad Institute Genome Sequencing Center for Infectious Disease"/>
            <person name="Wu L."/>
            <person name="Ma J."/>
        </authorList>
    </citation>
    <scope>NUCLEOTIDE SEQUENCE [LARGE SCALE GENOMIC DNA]</scope>
    <source>
        <strain evidence="3">JCM 18459</strain>
    </source>
</reference>
<dbReference type="InterPro" id="IPR004360">
    <property type="entry name" value="Glyas_Fos-R_dOase_dom"/>
</dbReference>
<dbReference type="CDD" id="cd07247">
    <property type="entry name" value="SgaA_N_like"/>
    <property type="match status" value="1"/>
</dbReference>
<accession>A0ABP9Q7A7</accession>
<dbReference type="PANTHER" id="PTHR33993">
    <property type="entry name" value="GLYOXALASE-RELATED"/>
    <property type="match status" value="1"/>
</dbReference>
<name>A0ABP9Q7A7_9ACTN</name>